<evidence type="ECO:0000313" key="4">
    <source>
        <dbReference type="EMBL" id="OGG73179.1"/>
    </source>
</evidence>
<organism evidence="4 5">
    <name type="scientific">Candidatus Kaiserbacteria bacterium RIFCSPLOWO2_01_FULL_53_17</name>
    <dbReference type="NCBI Taxonomy" id="1798511"/>
    <lineage>
        <taxon>Bacteria</taxon>
        <taxon>Candidatus Kaiseribacteriota</taxon>
    </lineage>
</organism>
<dbReference type="EMBL" id="MFLY01000007">
    <property type="protein sequence ID" value="OGG73179.1"/>
    <property type="molecule type" value="Genomic_DNA"/>
</dbReference>
<dbReference type="AlphaFoldDB" id="A0A1F6EHQ3"/>
<feature type="domain" description="CARDB" evidence="3">
    <location>
        <begin position="210"/>
        <end position="302"/>
    </location>
</feature>
<keyword evidence="2" id="KW-1133">Transmembrane helix</keyword>
<evidence type="ECO:0000256" key="2">
    <source>
        <dbReference type="SAM" id="Phobius"/>
    </source>
</evidence>
<gene>
    <name evidence="4" type="ORF">A3A38_04745</name>
</gene>
<keyword evidence="2" id="KW-0472">Membrane</keyword>
<dbReference type="InterPro" id="IPR013783">
    <property type="entry name" value="Ig-like_fold"/>
</dbReference>
<evidence type="ECO:0000259" key="3">
    <source>
        <dbReference type="Pfam" id="PF07705"/>
    </source>
</evidence>
<evidence type="ECO:0000256" key="1">
    <source>
        <dbReference type="SAM" id="MobiDB-lite"/>
    </source>
</evidence>
<sequence>MADTPQSQSPGLLANILAVAGFIILIVIIVWGAYHLLRLTGTGVSSLFSRFSQSGDAITITVPESPVQSGTAVFVAWEYEPKETGTFAFLYQCKSGFRFDIETPDNKMLSIPCGSAFTVGDATTLSVTPMLSGTSTLEVPVSVVFMPSATTSTERPQGTAAITVTAGASAAAPTPSTGTQASSQPAGTPDLSVRVLAIGVIDPATGLFVNRYPTGPNDTAAVKFDIANSGSAPTGTYYFTVGLPMSPAYAYSSPAQSSLTPGSHVENTLRFRPVQSGGGMITISVDSANAVRESNESNNTATQSIAVPAWTGQYQPYVY</sequence>
<feature type="region of interest" description="Disordered" evidence="1">
    <location>
        <begin position="167"/>
        <end position="188"/>
    </location>
</feature>
<evidence type="ECO:0000313" key="5">
    <source>
        <dbReference type="Proteomes" id="UP000177306"/>
    </source>
</evidence>
<accession>A0A1F6EHQ3</accession>
<proteinExistence type="predicted"/>
<dbReference type="Pfam" id="PF07705">
    <property type="entry name" value="CARDB"/>
    <property type="match status" value="1"/>
</dbReference>
<protein>
    <recommendedName>
        <fullName evidence="3">CARDB domain-containing protein</fullName>
    </recommendedName>
</protein>
<reference evidence="4 5" key="1">
    <citation type="journal article" date="2016" name="Nat. Commun.">
        <title>Thousands of microbial genomes shed light on interconnected biogeochemical processes in an aquifer system.</title>
        <authorList>
            <person name="Anantharaman K."/>
            <person name="Brown C.T."/>
            <person name="Hug L.A."/>
            <person name="Sharon I."/>
            <person name="Castelle C.J."/>
            <person name="Probst A.J."/>
            <person name="Thomas B.C."/>
            <person name="Singh A."/>
            <person name="Wilkins M.J."/>
            <person name="Karaoz U."/>
            <person name="Brodie E.L."/>
            <person name="Williams K.H."/>
            <person name="Hubbard S.S."/>
            <person name="Banfield J.F."/>
        </authorList>
    </citation>
    <scope>NUCLEOTIDE SEQUENCE [LARGE SCALE GENOMIC DNA]</scope>
</reference>
<comment type="caution">
    <text evidence="4">The sequence shown here is derived from an EMBL/GenBank/DDBJ whole genome shotgun (WGS) entry which is preliminary data.</text>
</comment>
<dbReference type="Gene3D" id="2.60.40.10">
    <property type="entry name" value="Immunoglobulins"/>
    <property type="match status" value="1"/>
</dbReference>
<feature type="compositionally biased region" description="Low complexity" evidence="1">
    <location>
        <begin position="167"/>
        <end position="185"/>
    </location>
</feature>
<feature type="transmembrane region" description="Helical" evidence="2">
    <location>
        <begin position="12"/>
        <end position="34"/>
    </location>
</feature>
<keyword evidence="2" id="KW-0812">Transmembrane</keyword>
<dbReference type="Proteomes" id="UP000177306">
    <property type="component" value="Unassembled WGS sequence"/>
</dbReference>
<name>A0A1F6EHQ3_9BACT</name>
<dbReference type="InterPro" id="IPR011635">
    <property type="entry name" value="CARDB"/>
</dbReference>